<dbReference type="Proteomes" id="UP000663864">
    <property type="component" value="Unassembled WGS sequence"/>
</dbReference>
<dbReference type="Proteomes" id="UP000663874">
    <property type="component" value="Unassembled WGS sequence"/>
</dbReference>
<dbReference type="EMBL" id="CAJNOT010001231">
    <property type="protein sequence ID" value="CAF1168196.1"/>
    <property type="molecule type" value="Genomic_DNA"/>
</dbReference>
<evidence type="ECO:0000313" key="1">
    <source>
        <dbReference type="EMBL" id="CAF1168196.1"/>
    </source>
</evidence>
<dbReference type="Proteomes" id="UP000663836">
    <property type="component" value="Unassembled WGS sequence"/>
</dbReference>
<dbReference type="OrthoDB" id="10271541at2759"/>
<accession>A0A814YDJ9</accession>
<proteinExistence type="predicted"/>
<evidence type="ECO:0000313" key="7">
    <source>
        <dbReference type="Proteomes" id="UP000663889"/>
    </source>
</evidence>
<dbReference type="EMBL" id="CAJOBD010007371">
    <property type="protein sequence ID" value="CAF4085074.1"/>
    <property type="molecule type" value="Genomic_DNA"/>
</dbReference>
<comment type="caution">
    <text evidence="3">The sequence shown here is derived from an EMBL/GenBank/DDBJ whole genome shotgun (WGS) entry which is preliminary data.</text>
</comment>
<reference evidence="3" key="1">
    <citation type="submission" date="2021-02" db="EMBL/GenBank/DDBJ databases">
        <authorList>
            <person name="Nowell W R."/>
        </authorList>
    </citation>
    <scope>NUCLEOTIDE SEQUENCE</scope>
</reference>
<organism evidence="3 7">
    <name type="scientific">Rotaria sordida</name>
    <dbReference type="NCBI Taxonomy" id="392033"/>
    <lineage>
        <taxon>Eukaryota</taxon>
        <taxon>Metazoa</taxon>
        <taxon>Spiralia</taxon>
        <taxon>Gnathifera</taxon>
        <taxon>Rotifera</taxon>
        <taxon>Eurotatoria</taxon>
        <taxon>Bdelloidea</taxon>
        <taxon>Philodinida</taxon>
        <taxon>Philodinidae</taxon>
        <taxon>Rotaria</taxon>
    </lineage>
</organism>
<evidence type="ECO:0000313" key="5">
    <source>
        <dbReference type="EMBL" id="CAF3867128.1"/>
    </source>
</evidence>
<gene>
    <name evidence="5" type="ORF">FNK824_LOCUS18798</name>
    <name evidence="6" type="ORF">JBS370_LOCUS30927</name>
    <name evidence="4" type="ORF">OTI717_LOCUS20826</name>
    <name evidence="2" type="ORF">RFH988_LOCUS23065</name>
    <name evidence="3" type="ORF">SEV965_LOCUS22510</name>
    <name evidence="1" type="ORF">ZHD862_LOCUS21065</name>
</gene>
<name>A0A814YDJ9_9BILA</name>
<evidence type="ECO:0000313" key="2">
    <source>
        <dbReference type="EMBL" id="CAF1172739.1"/>
    </source>
</evidence>
<dbReference type="EMBL" id="CAJOBE010003204">
    <property type="protein sequence ID" value="CAF3867128.1"/>
    <property type="molecule type" value="Genomic_DNA"/>
</dbReference>
<evidence type="ECO:0000313" key="3">
    <source>
        <dbReference type="EMBL" id="CAF1227406.1"/>
    </source>
</evidence>
<dbReference type="EMBL" id="CAJOAX010003270">
    <property type="protein sequence ID" value="CAF3845138.1"/>
    <property type="molecule type" value="Genomic_DNA"/>
</dbReference>
<dbReference type="EMBL" id="CAJNOO010001575">
    <property type="protein sequence ID" value="CAF1172739.1"/>
    <property type="molecule type" value="Genomic_DNA"/>
</dbReference>
<protein>
    <submittedName>
        <fullName evidence="3">Uncharacterized protein</fullName>
    </submittedName>
</protein>
<dbReference type="Proteomes" id="UP000663882">
    <property type="component" value="Unassembled WGS sequence"/>
</dbReference>
<dbReference type="AlphaFoldDB" id="A0A814YDJ9"/>
<dbReference type="EMBL" id="CAJNOU010001596">
    <property type="protein sequence ID" value="CAF1227406.1"/>
    <property type="molecule type" value="Genomic_DNA"/>
</dbReference>
<sequence length="222" mass="24813">MSSRGNSKNEKNTTNDTNVSVVLRHTTELDEAIVDSGAAITRILKKNNNTDKHSAGSEAASIINESNLFSSNSNTNHTQLNVKSTVTIIDPQTKIDPYNYRSVEDTYIPSIQSTQLNKQDEITSISYCERFLNIMKENGLVCRPVRGEDGKVVLRIDGPELELIICTGVAEQDGSFGNCKCNKYYPPQFLLVGSLCHFCDHLIRFHRLKPELEPIVFDDTKS</sequence>
<evidence type="ECO:0000313" key="4">
    <source>
        <dbReference type="EMBL" id="CAF3845138.1"/>
    </source>
</evidence>
<dbReference type="Proteomes" id="UP000663889">
    <property type="component" value="Unassembled WGS sequence"/>
</dbReference>
<dbReference type="Proteomes" id="UP000663823">
    <property type="component" value="Unassembled WGS sequence"/>
</dbReference>
<evidence type="ECO:0000313" key="6">
    <source>
        <dbReference type="EMBL" id="CAF4085074.1"/>
    </source>
</evidence>